<evidence type="ECO:0000313" key="1">
    <source>
        <dbReference type="EMBL" id="MFD2732311.1"/>
    </source>
</evidence>
<evidence type="ECO:0000313" key="2">
    <source>
        <dbReference type="Proteomes" id="UP001597546"/>
    </source>
</evidence>
<dbReference type="Proteomes" id="UP001597546">
    <property type="component" value="Unassembled WGS sequence"/>
</dbReference>
<proteinExistence type="predicted"/>
<name>A0ABW5TSQ1_9SPHI</name>
<sequence length="86" mass="9991">MRIPDLENSIYKNDLTELIKKVKTLHKDLGGYIEHFYYNDQIIIVKLTNGIIKINETVLEKHQTDVESVSDEELKKIGSTFIKTLL</sequence>
<dbReference type="EMBL" id="JBHULV010000038">
    <property type="protein sequence ID" value="MFD2732311.1"/>
    <property type="molecule type" value="Genomic_DNA"/>
</dbReference>
<comment type="caution">
    <text evidence="1">The sequence shown here is derived from an EMBL/GenBank/DDBJ whole genome shotgun (WGS) entry which is preliminary data.</text>
</comment>
<gene>
    <name evidence="1" type="ORF">ACFSSE_11415</name>
</gene>
<accession>A0ABW5TSQ1</accession>
<dbReference type="RefSeq" id="WP_379047612.1">
    <property type="nucleotide sequence ID" value="NZ_JBHSKW010000068.1"/>
</dbReference>
<protein>
    <submittedName>
        <fullName evidence="1">Uncharacterized protein</fullName>
    </submittedName>
</protein>
<keyword evidence="2" id="KW-1185">Reference proteome</keyword>
<reference evidence="2" key="1">
    <citation type="journal article" date="2019" name="Int. J. Syst. Evol. Microbiol.">
        <title>The Global Catalogue of Microorganisms (GCM) 10K type strain sequencing project: providing services to taxonomists for standard genome sequencing and annotation.</title>
        <authorList>
            <consortium name="The Broad Institute Genomics Platform"/>
            <consortium name="The Broad Institute Genome Sequencing Center for Infectious Disease"/>
            <person name="Wu L."/>
            <person name="Ma J."/>
        </authorList>
    </citation>
    <scope>NUCLEOTIDE SEQUENCE [LARGE SCALE GENOMIC DNA]</scope>
    <source>
        <strain evidence="2">KCTC 42456</strain>
    </source>
</reference>
<organism evidence="1 2">
    <name type="scientific">Pedobacter alpinus</name>
    <dbReference type="NCBI Taxonomy" id="1590643"/>
    <lineage>
        <taxon>Bacteria</taxon>
        <taxon>Pseudomonadati</taxon>
        <taxon>Bacteroidota</taxon>
        <taxon>Sphingobacteriia</taxon>
        <taxon>Sphingobacteriales</taxon>
        <taxon>Sphingobacteriaceae</taxon>
        <taxon>Pedobacter</taxon>
    </lineage>
</organism>